<evidence type="ECO:0000313" key="1">
    <source>
        <dbReference type="EMBL" id="HHJ63494.1"/>
    </source>
</evidence>
<organism evidence="1">
    <name type="scientific">Aquifex aeolicus</name>
    <dbReference type="NCBI Taxonomy" id="63363"/>
    <lineage>
        <taxon>Bacteria</taxon>
        <taxon>Pseudomonadati</taxon>
        <taxon>Aquificota</taxon>
        <taxon>Aquificia</taxon>
        <taxon>Aquificales</taxon>
        <taxon>Aquificaceae</taxon>
        <taxon>Aquifex</taxon>
    </lineage>
</organism>
<dbReference type="InterPro" id="IPR036249">
    <property type="entry name" value="Thioredoxin-like_sf"/>
</dbReference>
<dbReference type="AlphaFoldDB" id="A0A7C5Q1A4"/>
<gene>
    <name evidence="1" type="ORF">ENJ61_01155</name>
</gene>
<dbReference type="SUPFAM" id="SSF52833">
    <property type="entry name" value="Thioredoxin-like"/>
    <property type="match status" value="1"/>
</dbReference>
<accession>A0A7C5Q1A4</accession>
<protein>
    <submittedName>
        <fullName evidence="1">Thioredoxin</fullName>
    </submittedName>
</protein>
<dbReference type="CDD" id="cd02947">
    <property type="entry name" value="TRX_family"/>
    <property type="match status" value="1"/>
</dbReference>
<dbReference type="Gene3D" id="3.40.30.10">
    <property type="entry name" value="Glutaredoxin"/>
    <property type="match status" value="1"/>
</dbReference>
<comment type="caution">
    <text evidence="1">The sequence shown here is derived from an EMBL/GenBank/DDBJ whole genome shotgun (WGS) entry which is preliminary data.</text>
</comment>
<name>A0A7C5Q1A4_AQUAO</name>
<reference evidence="1" key="1">
    <citation type="journal article" date="2020" name="mSystems">
        <title>Genome- and Community-Level Interaction Insights into Carbon Utilization and Element Cycling Functions of Hydrothermarchaeota in Hydrothermal Sediment.</title>
        <authorList>
            <person name="Zhou Z."/>
            <person name="Liu Y."/>
            <person name="Xu W."/>
            <person name="Pan J."/>
            <person name="Luo Z.H."/>
            <person name="Li M."/>
        </authorList>
    </citation>
    <scope>NUCLEOTIDE SEQUENCE [LARGE SCALE GENOMIC DNA]</scope>
    <source>
        <strain evidence="1">HyVt-501</strain>
    </source>
</reference>
<proteinExistence type="predicted"/>
<dbReference type="Proteomes" id="UP000885792">
    <property type="component" value="Unassembled WGS sequence"/>
</dbReference>
<sequence>MGLFGGFSEVGDREFYEKVISAEKPSVVLFVEPGNPANRGVAELLEGFVEEYGDRVNFFLVDVSRNMCHEDFGVFSFPALIYFRESMELDRHDFVPTRELVEEAIRRILRLT</sequence>
<dbReference type="EMBL" id="DRNB01000039">
    <property type="protein sequence ID" value="HHJ63494.1"/>
    <property type="molecule type" value="Genomic_DNA"/>
</dbReference>